<feature type="binding site" evidence="19">
    <location>
        <position position="9"/>
    </location>
    <ligand>
        <name>a divalent metal cation</name>
        <dbReference type="ChEBI" id="CHEBI:60240"/>
        <label>1</label>
        <note>catalytic</note>
    </ligand>
</feature>
<evidence type="ECO:0000256" key="2">
    <source>
        <dbReference type="ARBA" id="ARBA00012417"/>
    </source>
</evidence>
<keyword evidence="7 20" id="KW-0540">Nuclease</keyword>
<comment type="cofactor">
    <cofactor evidence="1 20">
        <name>Mn(2+)</name>
        <dbReference type="ChEBI" id="CHEBI:29035"/>
    </cofactor>
</comment>
<evidence type="ECO:0000256" key="21">
    <source>
        <dbReference type="SAM" id="MobiDB-lite"/>
    </source>
</evidence>
<evidence type="ECO:0000259" key="22">
    <source>
        <dbReference type="SMART" id="SM00479"/>
    </source>
</evidence>
<dbReference type="GO" id="GO:0045004">
    <property type="term" value="P:DNA replication proofreading"/>
    <property type="evidence" value="ECO:0007669"/>
    <property type="project" value="TreeGrafter"/>
</dbReference>
<evidence type="ECO:0000256" key="13">
    <source>
        <dbReference type="ARBA" id="ARBA00023211"/>
    </source>
</evidence>
<evidence type="ECO:0000256" key="1">
    <source>
        <dbReference type="ARBA" id="ARBA00001936"/>
    </source>
</evidence>
<organism evidence="23 24">
    <name type="scientific">Roseibium hamelinense</name>
    <dbReference type="NCBI Taxonomy" id="150831"/>
    <lineage>
        <taxon>Bacteria</taxon>
        <taxon>Pseudomonadati</taxon>
        <taxon>Pseudomonadota</taxon>
        <taxon>Alphaproteobacteria</taxon>
        <taxon>Hyphomicrobiales</taxon>
        <taxon>Stappiaceae</taxon>
        <taxon>Roseibium</taxon>
    </lineage>
</organism>
<dbReference type="Proteomes" id="UP000320593">
    <property type="component" value="Unassembled WGS sequence"/>
</dbReference>
<feature type="binding site" evidence="18">
    <location>
        <position position="57"/>
    </location>
    <ligand>
        <name>substrate</name>
    </ligand>
</feature>
<feature type="binding site" evidence="18">
    <location>
        <position position="7"/>
    </location>
    <ligand>
        <name>substrate</name>
    </ligand>
</feature>
<feature type="active site" description="Proton acceptor" evidence="17">
    <location>
        <position position="150"/>
    </location>
</feature>
<dbReference type="EMBL" id="VLLF01000008">
    <property type="protein sequence ID" value="TWI82826.1"/>
    <property type="molecule type" value="Genomic_DNA"/>
</dbReference>
<evidence type="ECO:0000256" key="9">
    <source>
        <dbReference type="ARBA" id="ARBA00022801"/>
    </source>
</evidence>
<dbReference type="SUPFAM" id="SSF53098">
    <property type="entry name" value="Ribonuclease H-like"/>
    <property type="match status" value="1"/>
</dbReference>
<dbReference type="SMART" id="SM00479">
    <property type="entry name" value="EXOIII"/>
    <property type="match status" value="1"/>
</dbReference>
<evidence type="ECO:0000256" key="17">
    <source>
        <dbReference type="PIRSR" id="PIRSR606309-1"/>
    </source>
</evidence>
<dbReference type="NCBIfam" id="TIGR00573">
    <property type="entry name" value="dnaq"/>
    <property type="match status" value="1"/>
</dbReference>
<keyword evidence="8 19" id="KW-0479">Metal-binding</keyword>
<evidence type="ECO:0000256" key="8">
    <source>
        <dbReference type="ARBA" id="ARBA00022723"/>
    </source>
</evidence>
<evidence type="ECO:0000256" key="12">
    <source>
        <dbReference type="ARBA" id="ARBA00022932"/>
    </source>
</evidence>
<evidence type="ECO:0000313" key="24">
    <source>
        <dbReference type="Proteomes" id="UP000320593"/>
    </source>
</evidence>
<sequence>MREISFDTETTGLNPRGGDRLVEIGGVELFNHVPTGNSYHVYINPERDMPIEAFNVHGLSAEFLSDKPLFADVADAFLDFVADATLVIHNAAFDMGFINMELERAGKRTIPNTQVIDTLDIARRKHPAGPNSLDALCNRYGIDNSRRIKHGALLDAEILAEVYLELIGGKQTALRLTPENDSVRKQENSSSGQNEFGELGPFSARQRPQPLAHSISSAEFKAHSDFVEGMGDAALWKKYAASSVEG</sequence>
<comment type="cofactor">
    <cofactor evidence="19">
        <name>Mg(2+)</name>
        <dbReference type="ChEBI" id="CHEBI:18420"/>
    </cofactor>
    <cofactor evidence="19">
        <name>Mn(2+)</name>
        <dbReference type="ChEBI" id="CHEBI:29035"/>
    </cofactor>
    <text evidence="19">Binds 2 divalent metal cations. Magnesium or manganese.</text>
</comment>
<feature type="region of interest" description="Disordered" evidence="21">
    <location>
        <begin position="178"/>
        <end position="215"/>
    </location>
</feature>
<dbReference type="InterPro" id="IPR013520">
    <property type="entry name" value="Ribonucl_H"/>
</dbReference>
<dbReference type="InterPro" id="IPR006309">
    <property type="entry name" value="DnaQ_proteo"/>
</dbReference>
<dbReference type="OrthoDB" id="9804290at2"/>
<evidence type="ECO:0000256" key="18">
    <source>
        <dbReference type="PIRSR" id="PIRSR606309-2"/>
    </source>
</evidence>
<keyword evidence="24" id="KW-1185">Reference proteome</keyword>
<reference evidence="23 24" key="1">
    <citation type="submission" date="2019-07" db="EMBL/GenBank/DDBJ databases">
        <title>Genomic Encyclopedia of Archaeal and Bacterial Type Strains, Phase II (KMG-II): from individual species to whole genera.</title>
        <authorList>
            <person name="Goeker M."/>
        </authorList>
    </citation>
    <scope>NUCLEOTIDE SEQUENCE [LARGE SCALE GENOMIC DNA]</scope>
    <source>
        <strain evidence="23 24">ATCC BAA-252</strain>
    </source>
</reference>
<keyword evidence="10 20" id="KW-0269">Exonuclease</keyword>
<dbReference type="CDD" id="cd06131">
    <property type="entry name" value="DNA_pol_III_epsilon_Ecoli_like"/>
    <property type="match status" value="1"/>
</dbReference>
<gene>
    <name evidence="20" type="primary">dnaQ</name>
    <name evidence="23" type="ORF">JM93_03341</name>
</gene>
<feature type="binding site" evidence="18">
    <location>
        <position position="52"/>
    </location>
    <ligand>
        <name>substrate</name>
    </ligand>
</feature>
<dbReference type="GO" id="GO:0003887">
    <property type="term" value="F:DNA-directed DNA polymerase activity"/>
    <property type="evidence" value="ECO:0007669"/>
    <property type="project" value="UniProtKB-KW"/>
</dbReference>
<proteinExistence type="predicted"/>
<evidence type="ECO:0000256" key="7">
    <source>
        <dbReference type="ARBA" id="ARBA00022722"/>
    </source>
</evidence>
<dbReference type="RefSeq" id="WP_145345560.1">
    <property type="nucleotide sequence ID" value="NZ_SMLY01000080.1"/>
</dbReference>
<keyword evidence="5 20" id="KW-0548">Nucleotidyltransferase</keyword>
<dbReference type="Gene3D" id="3.30.420.10">
    <property type="entry name" value="Ribonuclease H-like superfamily/Ribonuclease H"/>
    <property type="match status" value="1"/>
</dbReference>
<feature type="binding site" evidence="18">
    <location>
        <position position="9"/>
    </location>
    <ligand>
        <name>substrate</name>
    </ligand>
</feature>
<dbReference type="EC" id="2.7.7.7" evidence="2 20"/>
<dbReference type="Pfam" id="PF00929">
    <property type="entry name" value="RNase_T"/>
    <property type="match status" value="1"/>
</dbReference>
<keyword evidence="11 19" id="KW-0460">Magnesium</keyword>
<dbReference type="NCBIfam" id="NF004316">
    <property type="entry name" value="PRK05711.1"/>
    <property type="match status" value="1"/>
</dbReference>
<evidence type="ECO:0000256" key="3">
    <source>
        <dbReference type="ARBA" id="ARBA00020352"/>
    </source>
</evidence>
<keyword evidence="9 20" id="KW-0378">Hydrolase</keyword>
<dbReference type="InterPro" id="IPR012337">
    <property type="entry name" value="RNaseH-like_sf"/>
</dbReference>
<feature type="domain" description="Exonuclease" evidence="22">
    <location>
        <begin position="2"/>
        <end position="172"/>
    </location>
</feature>
<accession>A0A562SQ02</accession>
<evidence type="ECO:0000313" key="23">
    <source>
        <dbReference type="EMBL" id="TWI82826.1"/>
    </source>
</evidence>
<evidence type="ECO:0000256" key="11">
    <source>
        <dbReference type="ARBA" id="ARBA00022842"/>
    </source>
</evidence>
<comment type="subunit">
    <text evidence="15 20">DNA polymerase III contains a core (composed of alpha, epsilon and theta chains) that associates with a tau subunit. This core dimerizes to form the POLIII' complex. PolIII' associates with the gamma complex (composed of gamma, delta, delta', psi and chi chains) and with the beta chain to form the complete DNA polymerase III complex.</text>
</comment>
<keyword evidence="6 20" id="KW-0235">DNA replication</keyword>
<keyword evidence="13 19" id="KW-0464">Manganese</keyword>
<dbReference type="PANTHER" id="PTHR30231:SF41">
    <property type="entry name" value="DNA POLYMERASE III SUBUNIT EPSILON"/>
    <property type="match status" value="1"/>
</dbReference>
<feature type="binding site" evidence="18">
    <location>
        <position position="155"/>
    </location>
    <ligand>
        <name>substrate</name>
    </ligand>
</feature>
<feature type="binding site" evidence="19">
    <location>
        <position position="155"/>
    </location>
    <ligand>
        <name>a divalent metal cation</name>
        <dbReference type="ChEBI" id="CHEBI:60240"/>
        <label>1</label>
        <note>catalytic</note>
    </ligand>
</feature>
<dbReference type="GO" id="GO:0005829">
    <property type="term" value="C:cytosol"/>
    <property type="evidence" value="ECO:0007669"/>
    <property type="project" value="TreeGrafter"/>
</dbReference>
<dbReference type="GO" id="GO:0003677">
    <property type="term" value="F:DNA binding"/>
    <property type="evidence" value="ECO:0007669"/>
    <property type="project" value="InterPro"/>
</dbReference>
<evidence type="ECO:0000256" key="16">
    <source>
        <dbReference type="ARBA" id="ARBA00049244"/>
    </source>
</evidence>
<comment type="caution">
    <text evidence="23">The sequence shown here is derived from an EMBL/GenBank/DDBJ whole genome shotgun (WGS) entry which is preliminary data.</text>
</comment>
<evidence type="ECO:0000256" key="19">
    <source>
        <dbReference type="PIRSR" id="PIRSR606309-3"/>
    </source>
</evidence>
<evidence type="ECO:0000256" key="6">
    <source>
        <dbReference type="ARBA" id="ARBA00022705"/>
    </source>
</evidence>
<dbReference type="AlphaFoldDB" id="A0A562SQ02"/>
<keyword evidence="4 20" id="KW-0808">Transferase</keyword>
<dbReference type="FunFam" id="3.30.420.10:FF:000012">
    <property type="entry name" value="DNA polymerase III subunit epsilon"/>
    <property type="match status" value="1"/>
</dbReference>
<comment type="function">
    <text evidence="14 20">DNA polymerase III is a complex, multichain enzyme responsible for most of the replicative synthesis in bacteria. The epsilon subunit contain the editing function and is a proofreading 3'-5' exonuclease.</text>
</comment>
<evidence type="ECO:0000256" key="10">
    <source>
        <dbReference type="ARBA" id="ARBA00022839"/>
    </source>
</evidence>
<dbReference type="InterPro" id="IPR036397">
    <property type="entry name" value="RNaseH_sf"/>
</dbReference>
<evidence type="ECO:0000256" key="14">
    <source>
        <dbReference type="ARBA" id="ARBA00025483"/>
    </source>
</evidence>
<keyword evidence="12 20" id="KW-0239">DNA-directed DNA polymerase</keyword>
<comment type="catalytic activity">
    <reaction evidence="16 20">
        <text>DNA(n) + a 2'-deoxyribonucleoside 5'-triphosphate = DNA(n+1) + diphosphate</text>
        <dbReference type="Rhea" id="RHEA:22508"/>
        <dbReference type="Rhea" id="RHEA-COMP:17339"/>
        <dbReference type="Rhea" id="RHEA-COMP:17340"/>
        <dbReference type="ChEBI" id="CHEBI:33019"/>
        <dbReference type="ChEBI" id="CHEBI:61560"/>
        <dbReference type="ChEBI" id="CHEBI:173112"/>
        <dbReference type="EC" id="2.7.7.7"/>
    </reaction>
</comment>
<evidence type="ECO:0000256" key="4">
    <source>
        <dbReference type="ARBA" id="ARBA00022679"/>
    </source>
</evidence>
<dbReference type="GO" id="GO:0008408">
    <property type="term" value="F:3'-5' exonuclease activity"/>
    <property type="evidence" value="ECO:0007669"/>
    <property type="project" value="TreeGrafter"/>
</dbReference>
<name>A0A562SQ02_9HYPH</name>
<evidence type="ECO:0000256" key="20">
    <source>
        <dbReference type="RuleBase" id="RU364087"/>
    </source>
</evidence>
<dbReference type="NCBIfam" id="TIGR01406">
    <property type="entry name" value="dnaQ_proteo"/>
    <property type="match status" value="1"/>
</dbReference>
<dbReference type="PANTHER" id="PTHR30231">
    <property type="entry name" value="DNA POLYMERASE III SUBUNIT EPSILON"/>
    <property type="match status" value="1"/>
</dbReference>
<protein>
    <recommendedName>
        <fullName evidence="3 20">DNA polymerase III subunit epsilon</fullName>
        <ecNumber evidence="2 20">2.7.7.7</ecNumber>
    </recommendedName>
</protein>
<feature type="binding site" evidence="19">
    <location>
        <position position="7"/>
    </location>
    <ligand>
        <name>a divalent metal cation</name>
        <dbReference type="ChEBI" id="CHEBI:60240"/>
        <label>1</label>
        <note>catalytic</note>
    </ligand>
</feature>
<dbReference type="GO" id="GO:0046872">
    <property type="term" value="F:metal ion binding"/>
    <property type="evidence" value="ECO:0007669"/>
    <property type="project" value="UniProtKB-KW"/>
</dbReference>
<evidence type="ECO:0000256" key="15">
    <source>
        <dbReference type="ARBA" id="ARBA00026073"/>
    </source>
</evidence>
<dbReference type="InterPro" id="IPR006054">
    <property type="entry name" value="DnaQ"/>
</dbReference>
<evidence type="ECO:0000256" key="5">
    <source>
        <dbReference type="ARBA" id="ARBA00022695"/>
    </source>
</evidence>